<evidence type="ECO:0000256" key="1">
    <source>
        <dbReference type="ARBA" id="ARBA00001964"/>
    </source>
</evidence>
<dbReference type="Pfam" id="PF02775">
    <property type="entry name" value="TPP_enzyme_C"/>
    <property type="match status" value="1"/>
</dbReference>
<gene>
    <name evidence="11" type="ORF">EZ315_11915</name>
</gene>
<dbReference type="InterPro" id="IPR011766">
    <property type="entry name" value="TPP_enzyme_TPP-bd"/>
</dbReference>
<evidence type="ECO:0000313" key="11">
    <source>
        <dbReference type="EMBL" id="TGG36545.1"/>
    </source>
</evidence>
<dbReference type="Gene3D" id="3.40.50.970">
    <property type="match status" value="2"/>
</dbReference>
<dbReference type="NCBIfam" id="TIGR03254">
    <property type="entry name" value="oxalate_oxc"/>
    <property type="match status" value="1"/>
</dbReference>
<dbReference type="Gene3D" id="3.40.50.1220">
    <property type="entry name" value="TPP-binding domain"/>
    <property type="match status" value="1"/>
</dbReference>
<evidence type="ECO:0000259" key="8">
    <source>
        <dbReference type="Pfam" id="PF00205"/>
    </source>
</evidence>
<dbReference type="GeneID" id="82150497"/>
<dbReference type="GO" id="GO:0030976">
    <property type="term" value="F:thiamine pyrophosphate binding"/>
    <property type="evidence" value="ECO:0007669"/>
    <property type="project" value="InterPro"/>
</dbReference>
<keyword evidence="4" id="KW-0460">Magnesium</keyword>
<dbReference type="EC" id="4.1.1.8" evidence="11"/>
<dbReference type="InterPro" id="IPR029061">
    <property type="entry name" value="THDP-binding"/>
</dbReference>
<evidence type="ECO:0000256" key="5">
    <source>
        <dbReference type="ARBA" id="ARBA00023052"/>
    </source>
</evidence>
<evidence type="ECO:0000256" key="4">
    <source>
        <dbReference type="ARBA" id="ARBA00022842"/>
    </source>
</evidence>
<dbReference type="InterPro" id="IPR017660">
    <property type="entry name" value="Oxalyl-CoA_decarboxylase"/>
</dbReference>
<dbReference type="NCBIfam" id="NF006721">
    <property type="entry name" value="PRK09259.1"/>
    <property type="match status" value="1"/>
</dbReference>
<comment type="cofactor">
    <cofactor evidence="1">
        <name>thiamine diphosphate</name>
        <dbReference type="ChEBI" id="CHEBI:58937"/>
    </cofactor>
</comment>
<dbReference type="SUPFAM" id="SSF52467">
    <property type="entry name" value="DHS-like NAD/FAD-binding domain"/>
    <property type="match status" value="1"/>
</dbReference>
<dbReference type="RefSeq" id="WP_135472279.1">
    <property type="nucleotide sequence ID" value="NZ_CASCNC010000020.1"/>
</dbReference>
<feature type="domain" description="Thiamine pyrophosphate enzyme N-terminal TPP-binding" evidence="10">
    <location>
        <begin position="18"/>
        <end position="133"/>
    </location>
</feature>
<dbReference type="GO" id="GO:0000287">
    <property type="term" value="F:magnesium ion binding"/>
    <property type="evidence" value="ECO:0007669"/>
    <property type="project" value="InterPro"/>
</dbReference>
<sequence length="577" mass="61744">MTTNSQPTNTPHYPEQVTGMYILARALKNVGIETVYGLVGIPITEAAYMIQGQGIRFVGFRHEQQAGMAAATDGFLTKKPGVLMTVSSLGFMNGLTATANATVNCYPMIQISGASDPAMVDMNMGTYEQLDQFNTAKPVVKAAFRCSKAEDIPSAVARAYRAAVSGRPGGVYIDMTTPALGQVMNREDAEKLLYQPVDIYSPVAPNQESVDRAVKLLASAKRPAILLGKGAAYAQIDDKIKTLIEKHNIPYLPMSMAKGLMPDAGPLSALSCRSTIMQKADVVMIIGARLNWMLSFGKGKWNPDMKFIQLDVEPQEMDVNVPIAAPVVGDMGLALDAILAKLSVASMSTDPAWLSALQAETKEKNVKFQARLAANKGTMPMDHWTAIGIIKPILESNPDIILVNEGANTLDDTRVAIDMSLPRHRIDCATWAIMGMGMGSVVGAAVASGKQVVAIEGDSAFGFSGMDFSTICRFNLPVTVVILNNGGIYNGIGVPMDKTSDPAPTTLDINARYDKLGEAFGAQTYYVQTPEELKKALTESIASKKPCLIDVQLAADSGKESGHIGYLNPAPLQNITV</sequence>
<feature type="domain" description="Thiamine pyrophosphate enzyme TPP-binding" evidence="9">
    <location>
        <begin position="417"/>
        <end position="551"/>
    </location>
</feature>
<dbReference type="Pfam" id="PF00205">
    <property type="entry name" value="TPP_enzyme_M"/>
    <property type="match status" value="1"/>
</dbReference>
<dbReference type="EMBL" id="SJSA01000002">
    <property type="protein sequence ID" value="TGG36545.1"/>
    <property type="molecule type" value="Genomic_DNA"/>
</dbReference>
<dbReference type="SUPFAM" id="SSF52518">
    <property type="entry name" value="Thiamin diphosphate-binding fold (THDP-binding)"/>
    <property type="match status" value="2"/>
</dbReference>
<evidence type="ECO:0000313" key="12">
    <source>
        <dbReference type="Proteomes" id="UP000297635"/>
    </source>
</evidence>
<protein>
    <submittedName>
        <fullName evidence="11">Oxalyl-CoA decarboxylase</fullName>
        <ecNumber evidence="11">4.1.1.8</ecNumber>
    </submittedName>
</protein>
<dbReference type="InterPro" id="IPR045025">
    <property type="entry name" value="HACL1-like"/>
</dbReference>
<organism evidence="11 12">
    <name type="scientific">Duncaniella freteri</name>
    <dbReference type="NCBI Taxonomy" id="2530391"/>
    <lineage>
        <taxon>Bacteria</taxon>
        <taxon>Pseudomonadati</taxon>
        <taxon>Bacteroidota</taxon>
        <taxon>Bacteroidia</taxon>
        <taxon>Bacteroidales</taxon>
        <taxon>Muribaculaceae</taxon>
        <taxon>Duncaniella</taxon>
    </lineage>
</organism>
<dbReference type="InterPro" id="IPR012001">
    <property type="entry name" value="Thiamin_PyroP_enz_TPP-bd_dom"/>
</dbReference>
<dbReference type="CDD" id="cd07035">
    <property type="entry name" value="TPP_PYR_POX_like"/>
    <property type="match status" value="1"/>
</dbReference>
<keyword evidence="3" id="KW-0479">Metal-binding</keyword>
<evidence type="ECO:0000256" key="7">
    <source>
        <dbReference type="RuleBase" id="RU362132"/>
    </source>
</evidence>
<comment type="similarity">
    <text evidence="2 7">Belongs to the TPP enzyme family.</text>
</comment>
<keyword evidence="5 7" id="KW-0786">Thiamine pyrophosphate</keyword>
<keyword evidence="12" id="KW-1185">Reference proteome</keyword>
<keyword evidence="6 11" id="KW-0456">Lyase</keyword>
<evidence type="ECO:0000259" key="10">
    <source>
        <dbReference type="Pfam" id="PF02776"/>
    </source>
</evidence>
<dbReference type="CDD" id="cd02004">
    <property type="entry name" value="TPP_BZL_OCoD_HPCL"/>
    <property type="match status" value="1"/>
</dbReference>
<name>A0A4Z0V506_9BACT</name>
<dbReference type="Pfam" id="PF02776">
    <property type="entry name" value="TPP_enzyme_N"/>
    <property type="match status" value="1"/>
</dbReference>
<dbReference type="AlphaFoldDB" id="A0A4Z0V506"/>
<dbReference type="GO" id="GO:0001561">
    <property type="term" value="P:fatty acid alpha-oxidation"/>
    <property type="evidence" value="ECO:0007669"/>
    <property type="project" value="TreeGrafter"/>
</dbReference>
<dbReference type="GO" id="GO:0033611">
    <property type="term" value="P:oxalate catabolic process"/>
    <property type="evidence" value="ECO:0007669"/>
    <property type="project" value="InterPro"/>
</dbReference>
<reference evidence="11 12" key="1">
    <citation type="submission" date="2019-02" db="EMBL/GenBank/DDBJ databases">
        <title>Isolation and identification of novel species under the genus Muribaculum.</title>
        <authorList>
            <person name="Miyake S."/>
            <person name="Ding Y."/>
            <person name="Low A."/>
            <person name="Soh M."/>
            <person name="Seedorf H."/>
        </authorList>
    </citation>
    <scope>NUCLEOTIDE SEQUENCE [LARGE SCALE GENOMIC DNA]</scope>
    <source>
        <strain evidence="11 12">TLL-A3</strain>
    </source>
</reference>
<feature type="domain" description="Thiamine pyrophosphate enzyme central" evidence="8">
    <location>
        <begin position="210"/>
        <end position="338"/>
    </location>
</feature>
<evidence type="ECO:0000256" key="2">
    <source>
        <dbReference type="ARBA" id="ARBA00007812"/>
    </source>
</evidence>
<dbReference type="PANTHER" id="PTHR43710">
    <property type="entry name" value="2-HYDROXYACYL-COA LYASE"/>
    <property type="match status" value="1"/>
</dbReference>
<dbReference type="InterPro" id="IPR012000">
    <property type="entry name" value="Thiamin_PyroP_enz_cen_dom"/>
</dbReference>
<evidence type="ECO:0000256" key="3">
    <source>
        <dbReference type="ARBA" id="ARBA00022723"/>
    </source>
</evidence>
<dbReference type="GO" id="GO:0008949">
    <property type="term" value="F:oxalyl-CoA decarboxylase activity"/>
    <property type="evidence" value="ECO:0007669"/>
    <property type="project" value="UniProtKB-EC"/>
</dbReference>
<dbReference type="InterPro" id="IPR029035">
    <property type="entry name" value="DHS-like_NAD/FAD-binding_dom"/>
</dbReference>
<comment type="caution">
    <text evidence="11">The sequence shown here is derived from an EMBL/GenBank/DDBJ whole genome shotgun (WGS) entry which is preliminary data.</text>
</comment>
<accession>A0A4Z0V506</accession>
<proteinExistence type="inferred from homology"/>
<evidence type="ECO:0000259" key="9">
    <source>
        <dbReference type="Pfam" id="PF02775"/>
    </source>
</evidence>
<dbReference type="PANTHER" id="PTHR43710:SF2">
    <property type="entry name" value="2-HYDROXYACYL-COA LYASE 1"/>
    <property type="match status" value="1"/>
</dbReference>
<evidence type="ECO:0000256" key="6">
    <source>
        <dbReference type="ARBA" id="ARBA00023239"/>
    </source>
</evidence>
<dbReference type="Proteomes" id="UP000297635">
    <property type="component" value="Unassembled WGS sequence"/>
</dbReference>